<evidence type="ECO:0000313" key="2">
    <source>
        <dbReference type="Proteomes" id="UP001564408"/>
    </source>
</evidence>
<gene>
    <name evidence="1" type="ORF">ABC977_11145</name>
</gene>
<dbReference type="Proteomes" id="UP001564408">
    <property type="component" value="Unassembled WGS sequence"/>
</dbReference>
<dbReference type="EMBL" id="JBDKXB010000014">
    <property type="protein sequence ID" value="MEY6432962.1"/>
    <property type="molecule type" value="Genomic_DNA"/>
</dbReference>
<accession>A0ABV4BEJ7</accession>
<sequence>MSTLGTLAENPRVIALRNFITGWHLSYLAADAARGNPEAGAEERLSPTGDNLPNVIQYLREQQPERLELIFDTLRRRIPRIERVQAEVLQDSRLLLLVKDAPFSTPVLFWSSRSGHIFKQQPPSAVPSG</sequence>
<keyword evidence="2" id="KW-1185">Reference proteome</keyword>
<proteinExistence type="predicted"/>
<organism evidence="1 2">
    <name type="scientific">Thioalkalicoccus limnaeus</name>
    <dbReference type="NCBI Taxonomy" id="120681"/>
    <lineage>
        <taxon>Bacteria</taxon>
        <taxon>Pseudomonadati</taxon>
        <taxon>Pseudomonadota</taxon>
        <taxon>Gammaproteobacteria</taxon>
        <taxon>Chromatiales</taxon>
        <taxon>Chromatiaceae</taxon>
        <taxon>Thioalkalicoccus</taxon>
    </lineage>
</organism>
<name>A0ABV4BEJ7_9GAMM</name>
<dbReference type="RefSeq" id="WP_369667348.1">
    <property type="nucleotide sequence ID" value="NZ_JBDKXB010000014.1"/>
</dbReference>
<comment type="caution">
    <text evidence="1">The sequence shown here is derived from an EMBL/GenBank/DDBJ whole genome shotgun (WGS) entry which is preliminary data.</text>
</comment>
<reference evidence="1 2" key="1">
    <citation type="submission" date="2024-05" db="EMBL/GenBank/DDBJ databases">
        <title>Genome Sequence and Characterization of the New Strain Purple Sulfur Bacterium of Genus Thioalkalicoccus.</title>
        <authorList>
            <person name="Bryantseva I.A."/>
            <person name="Kyndt J.A."/>
            <person name="Imhoff J.F."/>
        </authorList>
    </citation>
    <scope>NUCLEOTIDE SEQUENCE [LARGE SCALE GENOMIC DNA]</scope>
    <source>
        <strain evidence="1 2">Um2</strain>
    </source>
</reference>
<evidence type="ECO:0000313" key="1">
    <source>
        <dbReference type="EMBL" id="MEY6432962.1"/>
    </source>
</evidence>
<protein>
    <submittedName>
        <fullName evidence="1">Uncharacterized protein</fullName>
    </submittedName>
</protein>